<feature type="region of interest" description="Disordered" evidence="1">
    <location>
        <begin position="63"/>
        <end position="108"/>
    </location>
</feature>
<dbReference type="Proteomes" id="UP000265100">
    <property type="component" value="Chromosome 13"/>
</dbReference>
<protein>
    <submittedName>
        <fullName evidence="2">Uncharacterized protein</fullName>
    </submittedName>
</protein>
<sequence length="135" mass="14617">MLFMLHCFKLCDQGIPLSPPPPPQPLELLGGGGGGGGCSVLSQAHPCEGLFDLVHARTRTHTHAHARTRTHTHAHARTRTHTHARTHAHTHTPVRTHRSQVGPREQRGNHAAVRVTATLQHIAPSGTSPAFIRHG</sequence>
<reference evidence="2 3" key="1">
    <citation type="submission" date="2018-05" db="EMBL/GenBank/DDBJ databases">
        <authorList>
            <person name="Datahose"/>
        </authorList>
    </citation>
    <scope>NUCLEOTIDE SEQUENCE</scope>
</reference>
<accession>A0AAX7TU03</accession>
<name>A0AAX7TU03_ASTCA</name>
<dbReference type="AlphaFoldDB" id="A0AAX7TU03"/>
<proteinExistence type="predicted"/>
<reference evidence="2" key="4">
    <citation type="submission" date="2025-09" db="UniProtKB">
        <authorList>
            <consortium name="Ensembl"/>
        </authorList>
    </citation>
    <scope>IDENTIFICATION</scope>
</reference>
<evidence type="ECO:0000256" key="1">
    <source>
        <dbReference type="SAM" id="MobiDB-lite"/>
    </source>
</evidence>
<evidence type="ECO:0000313" key="2">
    <source>
        <dbReference type="Ensembl" id="ENSACLP00000060047.1"/>
    </source>
</evidence>
<keyword evidence="3" id="KW-1185">Reference proteome</keyword>
<evidence type="ECO:0000313" key="3">
    <source>
        <dbReference type="Proteomes" id="UP000265100"/>
    </source>
</evidence>
<organism evidence="2 3">
    <name type="scientific">Astatotilapia calliptera</name>
    <name type="common">Eastern happy</name>
    <name type="synonym">Chromis callipterus</name>
    <dbReference type="NCBI Taxonomy" id="8154"/>
    <lineage>
        <taxon>Eukaryota</taxon>
        <taxon>Metazoa</taxon>
        <taxon>Chordata</taxon>
        <taxon>Craniata</taxon>
        <taxon>Vertebrata</taxon>
        <taxon>Euteleostomi</taxon>
        <taxon>Actinopterygii</taxon>
        <taxon>Neopterygii</taxon>
        <taxon>Teleostei</taxon>
        <taxon>Neoteleostei</taxon>
        <taxon>Acanthomorphata</taxon>
        <taxon>Ovalentaria</taxon>
        <taxon>Cichlomorphae</taxon>
        <taxon>Cichliformes</taxon>
        <taxon>Cichlidae</taxon>
        <taxon>African cichlids</taxon>
        <taxon>Pseudocrenilabrinae</taxon>
        <taxon>Haplochromini</taxon>
        <taxon>Astatotilapia</taxon>
    </lineage>
</organism>
<reference evidence="2" key="3">
    <citation type="submission" date="2025-08" db="UniProtKB">
        <authorList>
            <consortium name="Ensembl"/>
        </authorList>
    </citation>
    <scope>IDENTIFICATION</scope>
</reference>
<reference evidence="3" key="2">
    <citation type="submission" date="2023-03" db="EMBL/GenBank/DDBJ databases">
        <authorList>
            <consortium name="Wellcome Sanger Institute Data Sharing"/>
        </authorList>
    </citation>
    <scope>NUCLEOTIDE SEQUENCE [LARGE SCALE GENOMIC DNA]</scope>
</reference>
<feature type="compositionally biased region" description="Basic residues" evidence="1">
    <location>
        <begin position="63"/>
        <end position="98"/>
    </location>
</feature>
<dbReference type="Ensembl" id="ENSACLT00000067600.1">
    <property type="protein sequence ID" value="ENSACLP00000060047.1"/>
    <property type="gene ID" value="ENSACLG00000037202.1"/>
</dbReference>